<evidence type="ECO:0000313" key="1">
    <source>
        <dbReference type="EMBL" id="MCH83289.1"/>
    </source>
</evidence>
<proteinExistence type="predicted"/>
<dbReference type="AlphaFoldDB" id="A0A392M7U0"/>
<gene>
    <name evidence="1" type="ORF">A2U01_0004108</name>
</gene>
<comment type="caution">
    <text evidence="1">The sequence shown here is derived from an EMBL/GenBank/DDBJ whole genome shotgun (WGS) entry which is preliminary data.</text>
</comment>
<evidence type="ECO:0000313" key="2">
    <source>
        <dbReference type="Proteomes" id="UP000265520"/>
    </source>
</evidence>
<reference evidence="1 2" key="1">
    <citation type="journal article" date="2018" name="Front. Plant Sci.">
        <title>Red Clover (Trifolium pratense) and Zigzag Clover (T. medium) - A Picture of Genomic Similarities and Differences.</title>
        <authorList>
            <person name="Dluhosova J."/>
            <person name="Istvanek J."/>
            <person name="Nedelnik J."/>
            <person name="Repkova J."/>
        </authorList>
    </citation>
    <scope>NUCLEOTIDE SEQUENCE [LARGE SCALE GENOMIC DNA]</scope>
    <source>
        <strain evidence="2">cv. 10/8</strain>
        <tissue evidence="1">Leaf</tissue>
    </source>
</reference>
<accession>A0A392M7U0</accession>
<sequence length="131" mass="15177">MDEWQWGIENGGDFTVKSTYRFLANLTSTSVHIPPAEECVFRLPMPARGCGFCDHLVENSVRLFGYFFIVRLLQGFVWDLWLAQSGAHSTSGFIYFVELFERCWIWIQVEERKACDLECSPVVSMEKAQPR</sequence>
<dbReference type="EMBL" id="LXQA010004929">
    <property type="protein sequence ID" value="MCH83289.1"/>
    <property type="molecule type" value="Genomic_DNA"/>
</dbReference>
<protein>
    <submittedName>
        <fullName evidence="1">Uncharacterized protein</fullName>
    </submittedName>
</protein>
<keyword evidence="2" id="KW-1185">Reference proteome</keyword>
<name>A0A392M7U0_9FABA</name>
<dbReference type="Proteomes" id="UP000265520">
    <property type="component" value="Unassembled WGS sequence"/>
</dbReference>
<organism evidence="1 2">
    <name type="scientific">Trifolium medium</name>
    <dbReference type="NCBI Taxonomy" id="97028"/>
    <lineage>
        <taxon>Eukaryota</taxon>
        <taxon>Viridiplantae</taxon>
        <taxon>Streptophyta</taxon>
        <taxon>Embryophyta</taxon>
        <taxon>Tracheophyta</taxon>
        <taxon>Spermatophyta</taxon>
        <taxon>Magnoliopsida</taxon>
        <taxon>eudicotyledons</taxon>
        <taxon>Gunneridae</taxon>
        <taxon>Pentapetalae</taxon>
        <taxon>rosids</taxon>
        <taxon>fabids</taxon>
        <taxon>Fabales</taxon>
        <taxon>Fabaceae</taxon>
        <taxon>Papilionoideae</taxon>
        <taxon>50 kb inversion clade</taxon>
        <taxon>NPAAA clade</taxon>
        <taxon>Hologalegina</taxon>
        <taxon>IRL clade</taxon>
        <taxon>Trifolieae</taxon>
        <taxon>Trifolium</taxon>
    </lineage>
</organism>